<evidence type="ECO:0000256" key="2">
    <source>
        <dbReference type="ARBA" id="ARBA00022448"/>
    </source>
</evidence>
<dbReference type="Proteomes" id="UP000624041">
    <property type="component" value="Unassembled WGS sequence"/>
</dbReference>
<dbReference type="SUPFAM" id="SSF53850">
    <property type="entry name" value="Periplasmic binding protein-like II"/>
    <property type="match status" value="2"/>
</dbReference>
<dbReference type="Gene3D" id="3.10.105.10">
    <property type="entry name" value="Dipeptide-binding Protein, Domain 3"/>
    <property type="match status" value="1"/>
</dbReference>
<dbReference type="GO" id="GO:0043190">
    <property type="term" value="C:ATP-binding cassette (ABC) transporter complex"/>
    <property type="evidence" value="ECO:0007669"/>
    <property type="project" value="InterPro"/>
</dbReference>
<keyword evidence="2" id="KW-0813">Transport</keyword>
<dbReference type="AlphaFoldDB" id="A0A917Y1H2"/>
<keyword evidence="7" id="KW-1185">Reference proteome</keyword>
<dbReference type="PANTHER" id="PTHR47737">
    <property type="entry name" value="GLYCINE BETAINE/PROLINE BETAINE TRANSPORT SYSTEM PERMEASE PROTEIN PROW"/>
    <property type="match status" value="1"/>
</dbReference>
<evidence type="ECO:0000313" key="7">
    <source>
        <dbReference type="Proteomes" id="UP000624041"/>
    </source>
</evidence>
<proteinExistence type="predicted"/>
<dbReference type="Pfam" id="PF04069">
    <property type="entry name" value="OpuAC"/>
    <property type="match status" value="2"/>
</dbReference>
<feature type="domain" description="ABC-type glycine betaine transport system substrate-binding" evidence="5">
    <location>
        <begin position="45"/>
        <end position="189"/>
    </location>
</feature>
<dbReference type="Gene3D" id="3.40.190.100">
    <property type="entry name" value="Glycine betaine-binding periplasmic protein, domain 2"/>
    <property type="match status" value="1"/>
</dbReference>
<keyword evidence="3" id="KW-1003">Cell membrane</keyword>
<dbReference type="GO" id="GO:0031460">
    <property type="term" value="P:glycine betaine transport"/>
    <property type="evidence" value="ECO:0007669"/>
    <property type="project" value="TreeGrafter"/>
</dbReference>
<evidence type="ECO:0000256" key="3">
    <source>
        <dbReference type="ARBA" id="ARBA00022475"/>
    </source>
</evidence>
<sequence length="312" mass="34618">MDFKKFKYVSLILGVLITLLLAGCGDKEEGTDSESGSTDSNGEVDYSEAVDYTIIGIEPGAGISVTTEAAIEEYDSLQGWNVELSSTGAMMTELDNAIRNEEPIVITGWNPHWMFAAHPDMKYLDDPLEIYGGEESIHSMSRRGFEEEQPEAYKMIEQFEWNVEDMEEIMYEAEETGDDINQIAAQWVEDNEDRVSAWSEGVEDVDGVEVELVSTPWDSERASSGVLKAAMEQKGFDVSVTEVDVAIVFESLATGDADATLAAWLPITHREFYETYQDDIVDMGPNLVGAKIGLVVPEYMDIDSIEDLNPNN</sequence>
<reference evidence="6" key="1">
    <citation type="journal article" date="2014" name="Int. J. Syst. Evol. Microbiol.">
        <title>Complete genome sequence of Corynebacterium casei LMG S-19264T (=DSM 44701T), isolated from a smear-ripened cheese.</title>
        <authorList>
            <consortium name="US DOE Joint Genome Institute (JGI-PGF)"/>
            <person name="Walter F."/>
            <person name="Albersmeier A."/>
            <person name="Kalinowski J."/>
            <person name="Ruckert C."/>
        </authorList>
    </citation>
    <scope>NUCLEOTIDE SEQUENCE</scope>
    <source>
        <strain evidence="6">JCM 17251</strain>
    </source>
</reference>
<evidence type="ECO:0000313" key="6">
    <source>
        <dbReference type="EMBL" id="GGN62362.1"/>
    </source>
</evidence>
<reference evidence="6" key="2">
    <citation type="submission" date="2020-09" db="EMBL/GenBank/DDBJ databases">
        <authorList>
            <person name="Sun Q."/>
            <person name="Ohkuma M."/>
        </authorList>
    </citation>
    <scope>NUCLEOTIDE SEQUENCE</scope>
    <source>
        <strain evidence="6">JCM 17251</strain>
    </source>
</reference>
<dbReference type="InterPro" id="IPR007210">
    <property type="entry name" value="ABC_Gly_betaine_transp_sub-bd"/>
</dbReference>
<evidence type="ECO:0000256" key="1">
    <source>
        <dbReference type="ARBA" id="ARBA00004236"/>
    </source>
</evidence>
<dbReference type="EMBL" id="BMOS01000023">
    <property type="protein sequence ID" value="GGN62362.1"/>
    <property type="molecule type" value="Genomic_DNA"/>
</dbReference>
<gene>
    <name evidence="6" type="primary">gbuC</name>
    <name evidence="6" type="ORF">GCM10007971_28190</name>
</gene>
<comment type="caution">
    <text evidence="6">The sequence shown here is derived from an EMBL/GenBank/DDBJ whole genome shotgun (WGS) entry which is preliminary data.</text>
</comment>
<organism evidence="6 7">
    <name type="scientific">Oceanobacillus indicireducens</name>
    <dbReference type="NCBI Taxonomy" id="1004261"/>
    <lineage>
        <taxon>Bacteria</taxon>
        <taxon>Bacillati</taxon>
        <taxon>Bacillota</taxon>
        <taxon>Bacilli</taxon>
        <taxon>Bacillales</taxon>
        <taxon>Bacillaceae</taxon>
        <taxon>Oceanobacillus</taxon>
    </lineage>
</organism>
<dbReference type="PROSITE" id="PS51257">
    <property type="entry name" value="PROKAR_LIPOPROTEIN"/>
    <property type="match status" value="1"/>
</dbReference>
<dbReference type="PANTHER" id="PTHR47737:SF1">
    <property type="entry name" value="GLYCINE BETAINE_PROLINE BETAINE TRANSPORT SYSTEM PERMEASE PROTEIN PROW"/>
    <property type="match status" value="1"/>
</dbReference>
<dbReference type="GO" id="GO:0015226">
    <property type="term" value="F:carnitine transmembrane transporter activity"/>
    <property type="evidence" value="ECO:0007669"/>
    <property type="project" value="TreeGrafter"/>
</dbReference>
<evidence type="ECO:0000256" key="4">
    <source>
        <dbReference type="ARBA" id="ARBA00023136"/>
    </source>
</evidence>
<evidence type="ECO:0000259" key="5">
    <source>
        <dbReference type="Pfam" id="PF04069"/>
    </source>
</evidence>
<protein>
    <submittedName>
        <fullName evidence="6">Glycine/betaine ABC transporter substrate-binding protein</fullName>
    </submittedName>
</protein>
<comment type="subcellular location">
    <subcellularLocation>
        <location evidence="1">Cell membrane</location>
    </subcellularLocation>
</comment>
<dbReference type="GO" id="GO:0015871">
    <property type="term" value="P:choline transport"/>
    <property type="evidence" value="ECO:0007669"/>
    <property type="project" value="TreeGrafter"/>
</dbReference>
<accession>A0A917Y1H2</accession>
<feature type="domain" description="ABC-type glycine betaine transport system substrate-binding" evidence="5">
    <location>
        <begin position="209"/>
        <end position="310"/>
    </location>
</feature>
<keyword evidence="4" id="KW-0472">Membrane</keyword>
<name>A0A917Y1H2_9BACI</name>
<dbReference type="RefSeq" id="WP_188858372.1">
    <property type="nucleotide sequence ID" value="NZ_BMOS01000023.1"/>
</dbReference>
<dbReference type="GO" id="GO:0005275">
    <property type="term" value="F:amine transmembrane transporter activity"/>
    <property type="evidence" value="ECO:0007669"/>
    <property type="project" value="TreeGrafter"/>
</dbReference>